<dbReference type="Bgee" id="ENSOANG00000031156">
    <property type="expression patterns" value="Expressed in liver and 1 other cell type or tissue"/>
</dbReference>
<keyword evidence="6" id="KW-0325">Glycoprotein</keyword>
<dbReference type="InterPro" id="IPR030458">
    <property type="entry name" value="Glyco_hydro_31_AS"/>
</dbReference>
<dbReference type="GO" id="GO:0005975">
    <property type="term" value="P:carbohydrate metabolic process"/>
    <property type="evidence" value="ECO:0007669"/>
    <property type="project" value="InterPro"/>
</dbReference>
<dbReference type="STRING" id="9258.ENSOANP00000030578"/>
<protein>
    <recommendedName>
        <fullName evidence="3">alpha-glucosidase</fullName>
        <ecNumber evidence="3">3.2.1.20</ecNumber>
    </recommendedName>
    <alternativeName>
        <fullName evidence="8">Maltase</fullName>
    </alternativeName>
</protein>
<dbReference type="InterPro" id="IPR030459">
    <property type="entry name" value="Glyco_hydro_31_CS"/>
</dbReference>
<organism evidence="12 13">
    <name type="scientific">Ornithorhynchus anatinus</name>
    <name type="common">Duckbill platypus</name>
    <dbReference type="NCBI Taxonomy" id="9258"/>
    <lineage>
        <taxon>Eukaryota</taxon>
        <taxon>Metazoa</taxon>
        <taxon>Chordata</taxon>
        <taxon>Craniata</taxon>
        <taxon>Vertebrata</taxon>
        <taxon>Euteleostomi</taxon>
        <taxon>Mammalia</taxon>
        <taxon>Monotremata</taxon>
        <taxon>Ornithorhynchidae</taxon>
        <taxon>Ornithorhynchus</taxon>
    </lineage>
</organism>
<dbReference type="InterPro" id="IPR025887">
    <property type="entry name" value="Glyco_hydro_31_N_dom"/>
</dbReference>
<dbReference type="Pfam" id="PF01055">
    <property type="entry name" value="Glyco_hydro_31_2nd"/>
    <property type="match status" value="1"/>
</dbReference>
<reference evidence="12" key="2">
    <citation type="submission" date="2025-08" db="UniProtKB">
        <authorList>
            <consortium name="Ensembl"/>
        </authorList>
    </citation>
    <scope>IDENTIFICATION</scope>
    <source>
        <strain evidence="12">Glennie</strain>
    </source>
</reference>
<evidence type="ECO:0000256" key="5">
    <source>
        <dbReference type="ARBA" id="ARBA00022801"/>
    </source>
</evidence>
<dbReference type="Ensembl" id="ENSOANT00000039817.2">
    <property type="protein sequence ID" value="ENSOANP00000030578.2"/>
    <property type="gene ID" value="ENSOANG00000031156.2"/>
</dbReference>
<feature type="domain" description="Glycoside hydrolase family 31 TIM barrel" evidence="10">
    <location>
        <begin position="168"/>
        <end position="518"/>
    </location>
</feature>
<dbReference type="PROSITE" id="PS00129">
    <property type="entry name" value="GLYCOSYL_HYDROL_F31_1"/>
    <property type="match status" value="1"/>
</dbReference>
<evidence type="ECO:0000256" key="9">
    <source>
        <dbReference type="RuleBase" id="RU361185"/>
    </source>
</evidence>
<dbReference type="GO" id="GO:0005615">
    <property type="term" value="C:extracellular space"/>
    <property type="evidence" value="ECO:0000318"/>
    <property type="project" value="GO_Central"/>
</dbReference>
<sequence>WGMGEGLEIIIDPLLAVNSFGAETVYSFLFSFRALHRWDTSLGGLTFSEQFMQMLVTLPSDSVYGFGEHEHPSFKHDMNFIRYGMFTRDHPPMAFSNLYGVHPFYMCVEKDFNTHGVLLLNSNAQDITLSPSPSITFRTIGGILDFYMFLGPTPENVVQQYTEAIGRPYFPPYWSLGFQLCRWGYDSLDVLKETVDRMRKYDIPFDVQYGDIDYMDRRLDFTYDKVNFAGLPEYIQELKKDGMHYVIILDPFLTKDEPQGTYRAYELGEEMGVWIKNSDGVTPAVGKVGLLMFPDYTNPKTVEWWIQMCVEFKDVLDYDGIWIDMNEPANFGAGQNTGCTRNKLNNPPYVPDITDELLAEKTLCPDSKTYLGNHYDTHSLFGWSQTEPTFYASQNATGKRAFVLSRSTFVGSGKHTGHWLGDNFSRWRDMHMSIIGMLEFNLFGIPYIGADICGFNEETTYELCLRWMQLGAFYPFSRNHNAIGLKEQDPAVFGAEFAEISRSALMTRYTLLPYLYTLFYHSHVSGNTVVLTSLLCASVTSSVKWGLRL</sequence>
<accession>K7EAM1</accession>
<evidence type="ECO:0000256" key="7">
    <source>
        <dbReference type="ARBA" id="ARBA00023295"/>
    </source>
</evidence>
<reference evidence="12" key="3">
    <citation type="submission" date="2025-09" db="UniProtKB">
        <authorList>
            <consortium name="Ensembl"/>
        </authorList>
    </citation>
    <scope>IDENTIFICATION</scope>
    <source>
        <strain evidence="12">Glennie</strain>
    </source>
</reference>
<evidence type="ECO:0000256" key="6">
    <source>
        <dbReference type="ARBA" id="ARBA00023180"/>
    </source>
</evidence>
<dbReference type="Pfam" id="PF13802">
    <property type="entry name" value="Gal_mutarotas_2"/>
    <property type="match status" value="1"/>
</dbReference>
<evidence type="ECO:0000256" key="3">
    <source>
        <dbReference type="ARBA" id="ARBA00012741"/>
    </source>
</evidence>
<dbReference type="GO" id="GO:0090599">
    <property type="term" value="F:alpha-glucosidase activity"/>
    <property type="evidence" value="ECO:0007669"/>
    <property type="project" value="UniProtKB-ARBA"/>
</dbReference>
<dbReference type="CDD" id="cd06602">
    <property type="entry name" value="GH31_MGAM_SI_GAA"/>
    <property type="match status" value="1"/>
</dbReference>
<keyword evidence="13" id="KW-1185">Reference proteome</keyword>
<dbReference type="Gene3D" id="3.20.20.80">
    <property type="entry name" value="Glycosidases"/>
    <property type="match status" value="1"/>
</dbReference>
<comment type="similarity">
    <text evidence="2 9">Belongs to the glycosyl hydrolase 31 family.</text>
</comment>
<keyword evidence="4" id="KW-0732">Signal</keyword>
<dbReference type="Proteomes" id="UP000002279">
    <property type="component" value="Chromosome 2"/>
</dbReference>
<reference evidence="12 13" key="1">
    <citation type="journal article" date="2008" name="Nature">
        <title>Genome analysis of the platypus reveals unique signatures of evolution.</title>
        <authorList>
            <person name="Warren W.C."/>
            <person name="Hillier L.W."/>
            <person name="Marshall Graves J.A."/>
            <person name="Birney E."/>
            <person name="Ponting C.P."/>
            <person name="Grutzner F."/>
            <person name="Belov K."/>
            <person name="Miller W."/>
            <person name="Clarke L."/>
            <person name="Chinwalla A.T."/>
            <person name="Yang S.P."/>
            <person name="Heger A."/>
            <person name="Locke D.P."/>
            <person name="Miethke P."/>
            <person name="Waters P.D."/>
            <person name="Veyrunes F."/>
            <person name="Fulton L."/>
            <person name="Fulton B."/>
            <person name="Graves T."/>
            <person name="Wallis J."/>
            <person name="Puente X.S."/>
            <person name="Lopez-Otin C."/>
            <person name="Ordonez G.R."/>
            <person name="Eichler E.E."/>
            <person name="Chen L."/>
            <person name="Cheng Z."/>
            <person name="Deakin J.E."/>
            <person name="Alsop A."/>
            <person name="Thompson K."/>
            <person name="Kirby P."/>
            <person name="Papenfuss A.T."/>
            <person name="Wakefield M.J."/>
            <person name="Olender T."/>
            <person name="Lancet D."/>
            <person name="Huttley G.A."/>
            <person name="Smit A.F."/>
            <person name="Pask A."/>
            <person name="Temple-Smith P."/>
            <person name="Batzer M.A."/>
            <person name="Walker J.A."/>
            <person name="Konkel M.K."/>
            <person name="Harris R.S."/>
            <person name="Whittington C.M."/>
            <person name="Wong E.S."/>
            <person name="Gemmell N.J."/>
            <person name="Buschiazzo E."/>
            <person name="Vargas Jentzsch I.M."/>
            <person name="Merkel A."/>
            <person name="Schmitz J."/>
            <person name="Zemann A."/>
            <person name="Churakov G."/>
            <person name="Kriegs J.O."/>
            <person name="Brosius J."/>
            <person name="Murchison E.P."/>
            <person name="Sachidanandam R."/>
            <person name="Smith C."/>
            <person name="Hannon G.J."/>
            <person name="Tsend-Ayush E."/>
            <person name="McMillan D."/>
            <person name="Attenborough R."/>
            <person name="Rens W."/>
            <person name="Ferguson-Smith M."/>
            <person name="Lefevre C.M."/>
            <person name="Sharp J.A."/>
            <person name="Nicholas K.R."/>
            <person name="Ray D.A."/>
            <person name="Kube M."/>
            <person name="Reinhardt R."/>
            <person name="Pringle T.H."/>
            <person name="Taylor J."/>
            <person name="Jones R.C."/>
            <person name="Nixon B."/>
            <person name="Dacheux J.L."/>
            <person name="Niwa H."/>
            <person name="Sekita Y."/>
            <person name="Huang X."/>
            <person name="Stark A."/>
            <person name="Kheradpour P."/>
            <person name="Kellis M."/>
            <person name="Flicek P."/>
            <person name="Chen Y."/>
            <person name="Webber C."/>
            <person name="Hardison R."/>
            <person name="Nelson J."/>
            <person name="Hallsworth-Pepin K."/>
            <person name="Delehaunty K."/>
            <person name="Markovic C."/>
            <person name="Minx P."/>
            <person name="Feng Y."/>
            <person name="Kremitzki C."/>
            <person name="Mitreva M."/>
            <person name="Glasscock J."/>
            <person name="Wylie T."/>
            <person name="Wohldmann P."/>
            <person name="Thiru P."/>
            <person name="Nhan M.N."/>
            <person name="Pohl C.S."/>
            <person name="Smith S.M."/>
            <person name="Hou S."/>
            <person name="Nefedov M."/>
            <person name="de Jong P.J."/>
            <person name="Renfree M.B."/>
            <person name="Mardis E.R."/>
            <person name="Wilson R.K."/>
        </authorList>
    </citation>
    <scope>NUCLEOTIDE SEQUENCE [LARGE SCALE GENOMIC DNA]</scope>
    <source>
        <strain evidence="12 13">Glennie</strain>
    </source>
</reference>
<dbReference type="GeneTree" id="ENSGT00940000164750"/>
<evidence type="ECO:0000313" key="12">
    <source>
        <dbReference type="Ensembl" id="ENSOANP00000030578.2"/>
    </source>
</evidence>
<dbReference type="SUPFAM" id="SSF51445">
    <property type="entry name" value="(Trans)glycosidases"/>
    <property type="match status" value="1"/>
</dbReference>
<evidence type="ECO:0000256" key="4">
    <source>
        <dbReference type="ARBA" id="ARBA00022729"/>
    </source>
</evidence>
<dbReference type="InterPro" id="IPR011013">
    <property type="entry name" value="Gal_mutarotase_sf_dom"/>
</dbReference>
<dbReference type="InterPro" id="IPR017853">
    <property type="entry name" value="GH"/>
</dbReference>
<feature type="domain" description="Glycoside hydrolase family 31 N-terminal" evidence="11">
    <location>
        <begin position="53"/>
        <end position="123"/>
    </location>
</feature>
<keyword evidence="5 9" id="KW-0378">Hydrolase</keyword>
<evidence type="ECO:0000313" key="13">
    <source>
        <dbReference type="Proteomes" id="UP000002279"/>
    </source>
</evidence>
<evidence type="ECO:0000256" key="2">
    <source>
        <dbReference type="ARBA" id="ARBA00007806"/>
    </source>
</evidence>
<comment type="catalytic activity">
    <reaction evidence="1">
        <text>Hydrolysis of terminal, non-reducing (1-&gt;4)-linked alpha-D-glucose residues with release of alpha-D-glucose.</text>
        <dbReference type="EC" id="3.2.1.20"/>
    </reaction>
</comment>
<keyword evidence="7 9" id="KW-0326">Glycosidase</keyword>
<proteinExistence type="inferred from homology"/>
<dbReference type="CDD" id="cd14752">
    <property type="entry name" value="GH31_N"/>
    <property type="match status" value="1"/>
</dbReference>
<dbReference type="SUPFAM" id="SSF74650">
    <property type="entry name" value="Galactose mutarotase-like"/>
    <property type="match status" value="1"/>
</dbReference>
<dbReference type="EC" id="3.2.1.20" evidence="3"/>
<dbReference type="PROSITE" id="PS00707">
    <property type="entry name" value="GLYCOSYL_HYDROL_F31_2"/>
    <property type="match status" value="1"/>
</dbReference>
<dbReference type="InParanoid" id="K7EAM1"/>
<evidence type="ECO:0000256" key="1">
    <source>
        <dbReference type="ARBA" id="ARBA00001657"/>
    </source>
</evidence>
<dbReference type="OMA" id="CEERNCI"/>
<dbReference type="PANTHER" id="PTHR22762">
    <property type="entry name" value="ALPHA-GLUCOSIDASE"/>
    <property type="match status" value="1"/>
</dbReference>
<dbReference type="InterPro" id="IPR000322">
    <property type="entry name" value="Glyco_hydro_31_TIM"/>
</dbReference>
<evidence type="ECO:0000259" key="10">
    <source>
        <dbReference type="Pfam" id="PF01055"/>
    </source>
</evidence>
<dbReference type="eggNOG" id="KOG1065">
    <property type="taxonomic scope" value="Eukaryota"/>
</dbReference>
<dbReference type="PANTHER" id="PTHR22762:SF133">
    <property type="entry name" value="P-TYPE DOMAIN-CONTAINING PROTEIN"/>
    <property type="match status" value="1"/>
</dbReference>
<dbReference type="AlphaFoldDB" id="K7EAM1"/>
<dbReference type="HOGENOM" id="CLU_2025973_0_0_1"/>
<name>K7EAM1_ORNAN</name>
<evidence type="ECO:0000256" key="8">
    <source>
        <dbReference type="ARBA" id="ARBA00041343"/>
    </source>
</evidence>
<evidence type="ECO:0000259" key="11">
    <source>
        <dbReference type="Pfam" id="PF13802"/>
    </source>
</evidence>
<dbReference type="Gene3D" id="2.60.40.1760">
    <property type="entry name" value="glycosyl hydrolase (family 31)"/>
    <property type="match status" value="1"/>
</dbReference>
<dbReference type="FunFam" id="3.20.20.80:FF:000016">
    <property type="entry name" value="Maltase-glucoamylase, intestinal"/>
    <property type="match status" value="1"/>
</dbReference>
<dbReference type="GO" id="GO:0030246">
    <property type="term" value="F:carbohydrate binding"/>
    <property type="evidence" value="ECO:0007669"/>
    <property type="project" value="InterPro"/>
</dbReference>
<dbReference type="GO" id="GO:0030277">
    <property type="term" value="P:maintenance of gastrointestinal epithelium"/>
    <property type="evidence" value="ECO:0000318"/>
    <property type="project" value="GO_Central"/>
</dbReference>